<protein>
    <submittedName>
        <fullName evidence="1">Uncharacterized protein</fullName>
    </submittedName>
</protein>
<proteinExistence type="predicted"/>
<evidence type="ECO:0000313" key="1">
    <source>
        <dbReference type="EMBL" id="SVD70288.1"/>
    </source>
</evidence>
<gene>
    <name evidence="1" type="ORF">METZ01_LOCUS423142</name>
</gene>
<sequence>MSEIENFHKMGIIRGVTTIPAILLREGVTRGMEGIRKR</sequence>
<dbReference type="AlphaFoldDB" id="A0A382XJ06"/>
<reference evidence="1" key="1">
    <citation type="submission" date="2018-05" db="EMBL/GenBank/DDBJ databases">
        <authorList>
            <person name="Lanie J.A."/>
            <person name="Ng W.-L."/>
            <person name="Kazmierczak K.M."/>
            <person name="Andrzejewski T.M."/>
            <person name="Davidsen T.M."/>
            <person name="Wayne K.J."/>
            <person name="Tettelin H."/>
            <person name="Glass J.I."/>
            <person name="Rusch D."/>
            <person name="Podicherti R."/>
            <person name="Tsui H.-C.T."/>
            <person name="Winkler M.E."/>
        </authorList>
    </citation>
    <scope>NUCLEOTIDE SEQUENCE</scope>
</reference>
<dbReference type="EMBL" id="UINC01167657">
    <property type="protein sequence ID" value="SVD70288.1"/>
    <property type="molecule type" value="Genomic_DNA"/>
</dbReference>
<accession>A0A382XJ06</accession>
<feature type="non-terminal residue" evidence="1">
    <location>
        <position position="38"/>
    </location>
</feature>
<organism evidence="1">
    <name type="scientific">marine metagenome</name>
    <dbReference type="NCBI Taxonomy" id="408172"/>
    <lineage>
        <taxon>unclassified sequences</taxon>
        <taxon>metagenomes</taxon>
        <taxon>ecological metagenomes</taxon>
    </lineage>
</organism>
<name>A0A382XJ06_9ZZZZ</name>